<dbReference type="Proteomes" id="UP001499884">
    <property type="component" value="Unassembled WGS sequence"/>
</dbReference>
<dbReference type="PROSITE" id="PS50104">
    <property type="entry name" value="TIR"/>
    <property type="match status" value="1"/>
</dbReference>
<keyword evidence="4" id="KW-1185">Reference proteome</keyword>
<dbReference type="RefSeq" id="WP_345646533.1">
    <property type="nucleotide sequence ID" value="NZ_BAABEP010000017.1"/>
</dbReference>
<dbReference type="EMBL" id="BAABEP010000017">
    <property type="protein sequence ID" value="GAA3730161.1"/>
    <property type="molecule type" value="Genomic_DNA"/>
</dbReference>
<gene>
    <name evidence="3" type="ORF">GCM10023082_29810</name>
</gene>
<organism evidence="3 4">
    <name type="scientific">Streptomyces tremellae</name>
    <dbReference type="NCBI Taxonomy" id="1124239"/>
    <lineage>
        <taxon>Bacteria</taxon>
        <taxon>Bacillati</taxon>
        <taxon>Actinomycetota</taxon>
        <taxon>Actinomycetes</taxon>
        <taxon>Kitasatosporales</taxon>
        <taxon>Streptomycetaceae</taxon>
        <taxon>Streptomyces</taxon>
    </lineage>
</organism>
<feature type="compositionally biased region" description="Polar residues" evidence="1">
    <location>
        <begin position="210"/>
        <end position="221"/>
    </location>
</feature>
<name>A0ABP7F5Q3_9ACTN</name>
<proteinExistence type="predicted"/>
<feature type="compositionally biased region" description="Basic and acidic residues" evidence="1">
    <location>
        <begin position="250"/>
        <end position="259"/>
    </location>
</feature>
<evidence type="ECO:0000313" key="4">
    <source>
        <dbReference type="Proteomes" id="UP001499884"/>
    </source>
</evidence>
<protein>
    <recommendedName>
        <fullName evidence="2">TIR domain-containing protein</fullName>
    </recommendedName>
</protein>
<dbReference type="SUPFAM" id="SSF52200">
    <property type="entry name" value="Toll/Interleukin receptor TIR domain"/>
    <property type="match status" value="1"/>
</dbReference>
<evidence type="ECO:0000256" key="1">
    <source>
        <dbReference type="SAM" id="MobiDB-lite"/>
    </source>
</evidence>
<feature type="region of interest" description="Disordered" evidence="1">
    <location>
        <begin position="154"/>
        <end position="259"/>
    </location>
</feature>
<dbReference type="InterPro" id="IPR000157">
    <property type="entry name" value="TIR_dom"/>
</dbReference>
<feature type="compositionally biased region" description="Basic and acidic residues" evidence="1">
    <location>
        <begin position="154"/>
        <end position="166"/>
    </location>
</feature>
<evidence type="ECO:0000259" key="2">
    <source>
        <dbReference type="PROSITE" id="PS50104"/>
    </source>
</evidence>
<evidence type="ECO:0000313" key="3">
    <source>
        <dbReference type="EMBL" id="GAA3730161.1"/>
    </source>
</evidence>
<sequence length="259" mass="28087">MPYKADVFINYRTKDGEHVAGQLYENITKRFGEGRAFRDGSTLTPGQPFPTGLMDALHASSVCIAVVGDGWAASPLLRREDDWVRRELLEALERGITVLPVLVDKTPWLKAAELPPELARLAEIQAMRLRAYDSRHDLAEIGDYLSDMVPALRESDREAGQREDKPSGSVHNAAGDNTGSGTLIQTRDTGDIDTSTHTNTTSIGRAGHVNSGSGDQHNTAPQHAPRLGDGSSYVAGDQSGGSGNTNTFYRGERDRDGDR</sequence>
<comment type="caution">
    <text evidence="3">The sequence shown here is derived from an EMBL/GenBank/DDBJ whole genome shotgun (WGS) entry which is preliminary data.</text>
</comment>
<dbReference type="Gene3D" id="3.40.50.10140">
    <property type="entry name" value="Toll/interleukin-1 receptor homology (TIR) domain"/>
    <property type="match status" value="1"/>
</dbReference>
<dbReference type="Pfam" id="PF13676">
    <property type="entry name" value="TIR_2"/>
    <property type="match status" value="1"/>
</dbReference>
<dbReference type="InterPro" id="IPR035897">
    <property type="entry name" value="Toll_tir_struct_dom_sf"/>
</dbReference>
<feature type="compositionally biased region" description="Polar residues" evidence="1">
    <location>
        <begin position="175"/>
        <end position="203"/>
    </location>
</feature>
<feature type="domain" description="TIR" evidence="2">
    <location>
        <begin position="3"/>
        <end position="149"/>
    </location>
</feature>
<accession>A0ABP7F5Q3</accession>
<reference evidence="4" key="1">
    <citation type="journal article" date="2019" name="Int. J. Syst. Evol. Microbiol.">
        <title>The Global Catalogue of Microorganisms (GCM) 10K type strain sequencing project: providing services to taxonomists for standard genome sequencing and annotation.</title>
        <authorList>
            <consortium name="The Broad Institute Genomics Platform"/>
            <consortium name="The Broad Institute Genome Sequencing Center for Infectious Disease"/>
            <person name="Wu L."/>
            <person name="Ma J."/>
        </authorList>
    </citation>
    <scope>NUCLEOTIDE SEQUENCE [LARGE SCALE GENOMIC DNA]</scope>
    <source>
        <strain evidence="4">JCM 30846</strain>
    </source>
</reference>